<evidence type="ECO:0000313" key="1">
    <source>
        <dbReference type="EMBL" id="CEG36754.1"/>
    </source>
</evidence>
<dbReference type="Proteomes" id="UP000054928">
    <property type="component" value="Unassembled WGS sequence"/>
</dbReference>
<protein>
    <submittedName>
        <fullName evidence="1">Uncharacterized protein</fullName>
    </submittedName>
</protein>
<name>A0A0P1A8G0_PLAHL</name>
<sequence length="53" mass="5947">MRAHPVLGRCRRLPRPNLTKLDRLPLPASDTVLYRVGGLDLPNTLLISVLTTR</sequence>
<dbReference type="GeneID" id="36399059"/>
<dbReference type="EMBL" id="CCYD01000246">
    <property type="protein sequence ID" value="CEG36754.1"/>
    <property type="molecule type" value="Genomic_DNA"/>
</dbReference>
<evidence type="ECO:0000313" key="2">
    <source>
        <dbReference type="Proteomes" id="UP000054928"/>
    </source>
</evidence>
<organism evidence="1 2">
    <name type="scientific">Plasmopara halstedii</name>
    <name type="common">Downy mildew of sunflower</name>
    <dbReference type="NCBI Taxonomy" id="4781"/>
    <lineage>
        <taxon>Eukaryota</taxon>
        <taxon>Sar</taxon>
        <taxon>Stramenopiles</taxon>
        <taxon>Oomycota</taxon>
        <taxon>Peronosporomycetes</taxon>
        <taxon>Peronosporales</taxon>
        <taxon>Peronosporaceae</taxon>
        <taxon>Plasmopara</taxon>
    </lineage>
</organism>
<dbReference type="RefSeq" id="XP_024573123.1">
    <property type="nucleotide sequence ID" value="XM_024722002.1"/>
</dbReference>
<keyword evidence="2" id="KW-1185">Reference proteome</keyword>
<reference evidence="2" key="1">
    <citation type="submission" date="2014-09" db="EMBL/GenBank/DDBJ databases">
        <authorList>
            <person name="Sharma Rahul"/>
            <person name="Thines Marco"/>
        </authorList>
    </citation>
    <scope>NUCLEOTIDE SEQUENCE [LARGE SCALE GENOMIC DNA]</scope>
</reference>
<accession>A0A0P1A8G0</accession>
<dbReference type="AlphaFoldDB" id="A0A0P1A8G0"/>
<proteinExistence type="predicted"/>